<organism evidence="3 4">
    <name type="scientific">Desulfopila aestuarii DSM 18488</name>
    <dbReference type="NCBI Taxonomy" id="1121416"/>
    <lineage>
        <taxon>Bacteria</taxon>
        <taxon>Pseudomonadati</taxon>
        <taxon>Thermodesulfobacteriota</taxon>
        <taxon>Desulfobulbia</taxon>
        <taxon>Desulfobulbales</taxon>
        <taxon>Desulfocapsaceae</taxon>
        <taxon>Desulfopila</taxon>
    </lineage>
</organism>
<evidence type="ECO:0000259" key="2">
    <source>
        <dbReference type="SMART" id="SM01204"/>
    </source>
</evidence>
<keyword evidence="4" id="KW-1185">Reference proteome</keyword>
<dbReference type="InterPro" id="IPR019494">
    <property type="entry name" value="FIST_C"/>
</dbReference>
<dbReference type="SMART" id="SM01204">
    <property type="entry name" value="FIST_C"/>
    <property type="match status" value="1"/>
</dbReference>
<dbReference type="SMART" id="SM00897">
    <property type="entry name" value="FIST"/>
    <property type="match status" value="1"/>
</dbReference>
<name>A0A1M7Y2U9_9BACT</name>
<gene>
    <name evidence="3" type="ORF">SAMN02745220_01394</name>
</gene>
<reference evidence="3 4" key="1">
    <citation type="submission" date="2016-12" db="EMBL/GenBank/DDBJ databases">
        <authorList>
            <person name="Song W.-J."/>
            <person name="Kurnit D.M."/>
        </authorList>
    </citation>
    <scope>NUCLEOTIDE SEQUENCE [LARGE SCALE GENOMIC DNA]</scope>
    <source>
        <strain evidence="3 4">DSM 18488</strain>
    </source>
</reference>
<dbReference type="PANTHER" id="PTHR40252:SF2">
    <property type="entry name" value="BLR0328 PROTEIN"/>
    <property type="match status" value="1"/>
</dbReference>
<proteinExistence type="predicted"/>
<evidence type="ECO:0000313" key="4">
    <source>
        <dbReference type="Proteomes" id="UP000184603"/>
    </source>
</evidence>
<dbReference type="EMBL" id="FRFE01000005">
    <property type="protein sequence ID" value="SHO46257.1"/>
    <property type="molecule type" value="Genomic_DNA"/>
</dbReference>
<evidence type="ECO:0000313" key="3">
    <source>
        <dbReference type="EMBL" id="SHO46257.1"/>
    </source>
</evidence>
<accession>A0A1M7Y2U9</accession>
<dbReference type="STRING" id="1121416.SAMN02745220_01394"/>
<dbReference type="AlphaFoldDB" id="A0A1M7Y2U9"/>
<dbReference type="Pfam" id="PF08495">
    <property type="entry name" value="FIST"/>
    <property type="match status" value="1"/>
</dbReference>
<dbReference type="InterPro" id="IPR013702">
    <property type="entry name" value="FIST_domain_N"/>
</dbReference>
<sequence>MYNGFCMKSAMYYSHDTDSFLAGRDAMREVVAKMAGVRPELLLLFSSIGHDLPRVLEGIGTVAGPDIPLCGCTGSGIISAHGSDEATHSIVLMGLAGSNLSISPFLFSGLQAEPEAIGEQIAIRVREAGIGIDDRALLLLFADGLTINADKLYRGLHSSLPSHIDVVGGTAGNDFQQNITYQFCNGRVVSDGVCGVLLHGDFRYTIGVTHGSRPLGLSHTITRAEGNVIWEIDHVPALDVLKKFLGVERVQDVSQILNLFEIGEEFPGQGYCENILNRAIINVEEAGGLRLAVEIPEGTRVRITRRDRRLILQRTREMTETMTRELQDWRSATYLYFNCSGRGSYLFGSPEPDVDMVREVLTPESRMIGFFTFGEFAPINNRNYFHNFTGVLVGME</sequence>
<protein>
    <submittedName>
        <fullName evidence="3">Uncharacterized conserved protein, contains FIST_N domain</fullName>
    </submittedName>
</protein>
<feature type="domain" description="FIST C-domain" evidence="2">
    <location>
        <begin position="237"/>
        <end position="379"/>
    </location>
</feature>
<dbReference type="PANTHER" id="PTHR40252">
    <property type="entry name" value="BLR0328 PROTEIN"/>
    <property type="match status" value="1"/>
</dbReference>
<feature type="domain" description="FIST" evidence="1">
    <location>
        <begin position="38"/>
        <end position="236"/>
    </location>
</feature>
<dbReference type="Pfam" id="PF10442">
    <property type="entry name" value="FIST_C"/>
    <property type="match status" value="1"/>
</dbReference>
<dbReference type="Proteomes" id="UP000184603">
    <property type="component" value="Unassembled WGS sequence"/>
</dbReference>
<evidence type="ECO:0000259" key="1">
    <source>
        <dbReference type="SMART" id="SM00897"/>
    </source>
</evidence>